<evidence type="ECO:0000256" key="1">
    <source>
        <dbReference type="SAM" id="Phobius"/>
    </source>
</evidence>
<keyword evidence="3" id="KW-1185">Reference proteome</keyword>
<keyword evidence="1" id="KW-1133">Transmembrane helix</keyword>
<name>A0A8J2U352_9GAMM</name>
<comment type="caution">
    <text evidence="2">The sequence shown here is derived from an EMBL/GenBank/DDBJ whole genome shotgun (WGS) entry which is preliminary data.</text>
</comment>
<dbReference type="Proteomes" id="UP000619743">
    <property type="component" value="Unassembled WGS sequence"/>
</dbReference>
<gene>
    <name evidence="2" type="ORF">GCM10011369_08250</name>
</gene>
<evidence type="ECO:0000313" key="2">
    <source>
        <dbReference type="EMBL" id="GGA68968.1"/>
    </source>
</evidence>
<proteinExistence type="predicted"/>
<reference evidence="3" key="1">
    <citation type="journal article" date="2019" name="Int. J. Syst. Evol. Microbiol.">
        <title>The Global Catalogue of Microorganisms (GCM) 10K type strain sequencing project: providing services to taxonomists for standard genome sequencing and annotation.</title>
        <authorList>
            <consortium name="The Broad Institute Genomics Platform"/>
            <consortium name="The Broad Institute Genome Sequencing Center for Infectious Disease"/>
            <person name="Wu L."/>
            <person name="Ma J."/>
        </authorList>
    </citation>
    <scope>NUCLEOTIDE SEQUENCE [LARGE SCALE GENOMIC DNA]</scope>
    <source>
        <strain evidence="3">CGMCC 1.10130</strain>
    </source>
</reference>
<dbReference type="RefSeq" id="WP_087504887.1">
    <property type="nucleotide sequence ID" value="NZ_BMDX01000003.1"/>
</dbReference>
<sequence length="140" mass="15318">MPIYVDMCSTEQPCDLFGEKKSMKLVLKVVAVVVSAAVVLYHGYFYVLPSVTVINNADITISNARVELPNSGLDFGSIEAKGKNTIYYSLEQSDGQYQFHITMADGAILSGRCGYVTNSEIHKRVRLLVTADQVSCDSPS</sequence>
<protein>
    <submittedName>
        <fullName evidence="2">Uncharacterized protein</fullName>
    </submittedName>
</protein>
<evidence type="ECO:0000313" key="3">
    <source>
        <dbReference type="Proteomes" id="UP000619743"/>
    </source>
</evidence>
<feature type="transmembrane region" description="Helical" evidence="1">
    <location>
        <begin position="25"/>
        <end position="47"/>
    </location>
</feature>
<keyword evidence="1" id="KW-0472">Membrane</keyword>
<dbReference type="AlphaFoldDB" id="A0A8J2U352"/>
<accession>A0A8J2U352</accession>
<dbReference type="EMBL" id="BMDX01000003">
    <property type="protein sequence ID" value="GGA68968.1"/>
    <property type="molecule type" value="Genomic_DNA"/>
</dbReference>
<keyword evidence="1" id="KW-0812">Transmembrane</keyword>
<dbReference type="OrthoDB" id="6388009at2"/>
<organism evidence="2 3">
    <name type="scientific">Neiella marina</name>
    <dbReference type="NCBI Taxonomy" id="508461"/>
    <lineage>
        <taxon>Bacteria</taxon>
        <taxon>Pseudomonadati</taxon>
        <taxon>Pseudomonadota</taxon>
        <taxon>Gammaproteobacteria</taxon>
        <taxon>Alteromonadales</taxon>
        <taxon>Echinimonadaceae</taxon>
        <taxon>Neiella</taxon>
    </lineage>
</organism>